<name>B2KEQ0_ELUMP</name>
<dbReference type="AlphaFoldDB" id="B2KEQ0"/>
<accession>B2KEQ0</accession>
<protein>
    <recommendedName>
        <fullName evidence="1">Replication-associated protein G2P N-terminal domain-containing protein</fullName>
    </recommendedName>
</protein>
<evidence type="ECO:0000313" key="3">
    <source>
        <dbReference type="Proteomes" id="UP000001029"/>
    </source>
</evidence>
<gene>
    <name evidence="2" type="ordered locus">Emin_1448</name>
</gene>
<dbReference type="GO" id="GO:0006260">
    <property type="term" value="P:DNA replication"/>
    <property type="evidence" value="ECO:0007669"/>
    <property type="project" value="InterPro"/>
</dbReference>
<feature type="domain" description="Replication-associated protein G2P N-terminal" evidence="1">
    <location>
        <begin position="88"/>
        <end position="236"/>
    </location>
</feature>
<organism evidence="2 3">
    <name type="scientific">Elusimicrobium minutum (strain Pei191)</name>
    <dbReference type="NCBI Taxonomy" id="445932"/>
    <lineage>
        <taxon>Bacteria</taxon>
        <taxon>Pseudomonadati</taxon>
        <taxon>Elusimicrobiota</taxon>
        <taxon>Elusimicrobia</taxon>
        <taxon>Elusimicrobiales</taxon>
        <taxon>Elusimicrobiaceae</taxon>
        <taxon>Elusimicrobium</taxon>
    </lineage>
</organism>
<dbReference type="Proteomes" id="UP000001029">
    <property type="component" value="Chromosome"/>
</dbReference>
<sequence length="384" mass="43907">MKNEENEIIKEFPVFLEDVVVKELSAEALAELAKKSVCVDSIKILIPKVLADKSFTSRGCLSKTYAADRKQGIFKPVIYAGDWYFIYEASLPKCYKGTNLYEITEADKEKILKKIEEDFLAIKIKLHKRWSLDSTILRIDYAKNVLLPHNVTVANILNYLQNAEVKYRREIGNVRYNGGGEGLASANNSRMLCLYNKIDDILKECRNNKRPIPDYITALIERKIALMRIEVRLTKTQSIRGEFAKIGVKNPTIHDVFNADFAKELLNREFNNLVNAVPKQYADKDYSDTQLLHEIAAASPKKSLSHILNSFALSILERDMKRPEIKRLLRKLADANKVRYILKSVDRHKSNIAAEPISKAVEHIRETLAAWQPLNLVSDIDTDK</sequence>
<dbReference type="KEGG" id="emi:Emin_1448"/>
<dbReference type="HOGENOM" id="CLU_719121_0_0_0"/>
<evidence type="ECO:0000313" key="2">
    <source>
        <dbReference type="EMBL" id="ACC98996.1"/>
    </source>
</evidence>
<evidence type="ECO:0000259" key="1">
    <source>
        <dbReference type="Pfam" id="PF05144"/>
    </source>
</evidence>
<dbReference type="InterPro" id="IPR022686">
    <property type="entry name" value="G2P_N"/>
</dbReference>
<proteinExistence type="predicted"/>
<dbReference type="Pfam" id="PF05144">
    <property type="entry name" value="Phage_CRI"/>
    <property type="match status" value="1"/>
</dbReference>
<keyword evidence="3" id="KW-1185">Reference proteome</keyword>
<dbReference type="RefSeq" id="WP_012415611.1">
    <property type="nucleotide sequence ID" value="NC_010644.1"/>
</dbReference>
<reference evidence="2 3" key="1">
    <citation type="journal article" date="2009" name="Appl. Environ. Microbiol.">
        <title>Genomic analysis of 'Elusimicrobium minutum,' the first cultivated representative of the phylum 'Elusimicrobia' (formerly termite group 1).</title>
        <authorList>
            <person name="Herlemann D.P.R."/>
            <person name="Geissinger O."/>
            <person name="Ikeda-Ohtsubo W."/>
            <person name="Kunin V."/>
            <person name="Sun H."/>
            <person name="Lapidus A."/>
            <person name="Hugenholtz P."/>
            <person name="Brune A."/>
        </authorList>
    </citation>
    <scope>NUCLEOTIDE SEQUENCE [LARGE SCALE GENOMIC DNA]</scope>
    <source>
        <strain evidence="2 3">Pei191</strain>
    </source>
</reference>
<dbReference type="EMBL" id="CP001055">
    <property type="protein sequence ID" value="ACC98996.1"/>
    <property type="molecule type" value="Genomic_DNA"/>
</dbReference>